<dbReference type="InterPro" id="IPR056162">
    <property type="entry name" value="WD40_MABP1-WDR62_2nd"/>
</dbReference>
<dbReference type="InterPro" id="IPR055292">
    <property type="entry name" value="MABP1"/>
</dbReference>
<feature type="domain" description="MABP1/WDR62 first WD40" evidence="5">
    <location>
        <begin position="58"/>
        <end position="385"/>
    </location>
</feature>
<evidence type="ECO:0000256" key="2">
    <source>
        <dbReference type="ARBA" id="ARBA00022737"/>
    </source>
</evidence>
<evidence type="ECO:0000256" key="3">
    <source>
        <dbReference type="PROSITE-ProRule" id="PRU00221"/>
    </source>
</evidence>
<feature type="compositionally biased region" description="Low complexity" evidence="4">
    <location>
        <begin position="1009"/>
        <end position="1019"/>
    </location>
</feature>
<dbReference type="PROSITE" id="PS50294">
    <property type="entry name" value="WD_REPEATS_REGION"/>
    <property type="match status" value="1"/>
</dbReference>
<feature type="compositionally biased region" description="Acidic residues" evidence="4">
    <location>
        <begin position="781"/>
        <end position="794"/>
    </location>
</feature>
<evidence type="ECO:0000313" key="7">
    <source>
        <dbReference type="EMBL" id="MBN3319133.1"/>
    </source>
</evidence>
<dbReference type="FunFam" id="2.130.10.10:FF:000046">
    <property type="entry name" value="WD repeat-containing protein 62 isoform 1"/>
    <property type="match status" value="1"/>
</dbReference>
<dbReference type="GO" id="GO:0005737">
    <property type="term" value="C:cytoplasm"/>
    <property type="evidence" value="ECO:0007669"/>
    <property type="project" value="TreeGrafter"/>
</dbReference>
<dbReference type="GO" id="GO:0046330">
    <property type="term" value="P:positive regulation of JNK cascade"/>
    <property type="evidence" value="ECO:0007669"/>
    <property type="project" value="TreeGrafter"/>
</dbReference>
<feature type="domain" description="MABP1/WDR62 second WD40" evidence="6">
    <location>
        <begin position="391"/>
        <end position="729"/>
    </location>
</feature>
<proteinExistence type="predicted"/>
<dbReference type="Pfam" id="PF24782">
    <property type="entry name" value="WD40_MABP1-WDR62_2nd"/>
    <property type="match status" value="1"/>
</dbReference>
<feature type="region of interest" description="Disordered" evidence="4">
    <location>
        <begin position="871"/>
        <end position="947"/>
    </location>
</feature>
<dbReference type="SUPFAM" id="SSF50998">
    <property type="entry name" value="Quinoprotein alcohol dehydrogenase-like"/>
    <property type="match status" value="1"/>
</dbReference>
<dbReference type="PROSITE" id="PS50082">
    <property type="entry name" value="WD_REPEATS_2"/>
    <property type="match status" value="1"/>
</dbReference>
<feature type="compositionally biased region" description="Acidic residues" evidence="4">
    <location>
        <begin position="929"/>
        <end position="945"/>
    </location>
</feature>
<evidence type="ECO:0000259" key="5">
    <source>
        <dbReference type="Pfam" id="PF24780"/>
    </source>
</evidence>
<dbReference type="InterPro" id="IPR015943">
    <property type="entry name" value="WD40/YVTN_repeat-like_dom_sf"/>
</dbReference>
<keyword evidence="2" id="KW-0677">Repeat</keyword>
<feature type="region of interest" description="Disordered" evidence="4">
    <location>
        <begin position="771"/>
        <end position="807"/>
    </location>
</feature>
<dbReference type="Gene3D" id="2.130.10.10">
    <property type="entry name" value="YVTN repeat-like/Quinoprotein amine dehydrogenase"/>
    <property type="match status" value="4"/>
</dbReference>
<feature type="region of interest" description="Disordered" evidence="4">
    <location>
        <begin position="974"/>
        <end position="1047"/>
    </location>
</feature>
<protein>
    <submittedName>
        <fullName evidence="7">WDR62 protein</fullName>
    </submittedName>
</protein>
<dbReference type="Pfam" id="PF24780">
    <property type="entry name" value="WD40_MABP1-WDR62_1st"/>
    <property type="match status" value="1"/>
</dbReference>
<evidence type="ECO:0000259" key="6">
    <source>
        <dbReference type="Pfam" id="PF24782"/>
    </source>
</evidence>
<reference evidence="7" key="1">
    <citation type="journal article" date="2021" name="Cell">
        <title>Tracing the genetic footprints of vertebrate landing in non-teleost ray-finned fishes.</title>
        <authorList>
            <person name="Bi X."/>
            <person name="Wang K."/>
            <person name="Yang L."/>
            <person name="Pan H."/>
            <person name="Jiang H."/>
            <person name="Wei Q."/>
            <person name="Fang M."/>
            <person name="Yu H."/>
            <person name="Zhu C."/>
            <person name="Cai Y."/>
            <person name="He Y."/>
            <person name="Gan X."/>
            <person name="Zeng H."/>
            <person name="Yu D."/>
            <person name="Zhu Y."/>
            <person name="Jiang H."/>
            <person name="Qiu Q."/>
            <person name="Yang H."/>
            <person name="Zhang Y.E."/>
            <person name="Wang W."/>
            <person name="Zhu M."/>
            <person name="He S."/>
            <person name="Zhang G."/>
        </authorList>
    </citation>
    <scope>NUCLEOTIDE SEQUENCE</scope>
    <source>
        <strain evidence="7">Allg_001</strain>
    </source>
</reference>
<keyword evidence="8" id="KW-1185">Reference proteome</keyword>
<gene>
    <name evidence="7" type="primary">Wdr62</name>
    <name evidence="7" type="ORF">GTO95_0009028</name>
</gene>
<accession>A0A8J7TCT8</accession>
<feature type="region of interest" description="Disordered" evidence="4">
    <location>
        <begin position="1277"/>
        <end position="1382"/>
    </location>
</feature>
<feature type="non-terminal residue" evidence="7">
    <location>
        <position position="1480"/>
    </location>
</feature>
<organism evidence="7 8">
    <name type="scientific">Atractosteus spatula</name>
    <name type="common">Alligator gar</name>
    <name type="synonym">Lepisosteus spatula</name>
    <dbReference type="NCBI Taxonomy" id="7917"/>
    <lineage>
        <taxon>Eukaryota</taxon>
        <taxon>Metazoa</taxon>
        <taxon>Chordata</taxon>
        <taxon>Craniata</taxon>
        <taxon>Vertebrata</taxon>
        <taxon>Euteleostomi</taxon>
        <taxon>Actinopterygii</taxon>
        <taxon>Neopterygii</taxon>
        <taxon>Holostei</taxon>
        <taxon>Semionotiformes</taxon>
        <taxon>Lepisosteidae</taxon>
        <taxon>Atractosteus</taxon>
    </lineage>
</organism>
<feature type="region of interest" description="Disordered" evidence="4">
    <location>
        <begin position="831"/>
        <end position="857"/>
    </location>
</feature>
<comment type="caution">
    <text evidence="7">The sequence shown here is derived from an EMBL/GenBank/DDBJ whole genome shotgun (WGS) entry which is preliminary data.</text>
</comment>
<dbReference type="InterPro" id="IPR036322">
    <property type="entry name" value="WD40_repeat_dom_sf"/>
</dbReference>
<name>A0A8J7TCT8_ATRSP</name>
<feature type="repeat" description="WD" evidence="3">
    <location>
        <begin position="696"/>
        <end position="737"/>
    </location>
</feature>
<feature type="non-terminal residue" evidence="7">
    <location>
        <position position="1"/>
    </location>
</feature>
<evidence type="ECO:0000313" key="8">
    <source>
        <dbReference type="Proteomes" id="UP000736164"/>
    </source>
</evidence>
<dbReference type="GO" id="GO:0043124">
    <property type="term" value="P:negative regulation of canonical NF-kappaB signal transduction"/>
    <property type="evidence" value="ECO:0007669"/>
    <property type="project" value="TreeGrafter"/>
</dbReference>
<feature type="compositionally biased region" description="Low complexity" evidence="4">
    <location>
        <begin position="1180"/>
        <end position="1191"/>
    </location>
</feature>
<dbReference type="PANTHER" id="PTHR44813:SF1">
    <property type="entry name" value="MITOGEN-ACTIVATED PROTEIN KINASE-BINDING PROTEIN 1"/>
    <property type="match status" value="1"/>
</dbReference>
<dbReference type="SMART" id="SM00320">
    <property type="entry name" value="WD40"/>
    <property type="match status" value="12"/>
</dbReference>
<feature type="compositionally biased region" description="Basic and acidic residues" evidence="4">
    <location>
        <begin position="1338"/>
        <end position="1352"/>
    </location>
</feature>
<sequence length="1480" mass="160377">MAEGAARCGGLGSRVRKLLGSPPALSLRRRSRQPPARRTVLGRVTLEKVLGITTSGASGLTCDPSSGLVAYPAGCVVVLLHPKRNKQSHILNTSRKTFTALAFSRDGKYLVTGECGHVPCVRVWDVAERTQVAEVQHHKYGVACVAFSTNGSYIVSVGYEHDMTVNVWEWRKGSVIASNKVSSRVTSVSFSEDSSYFVTAGNRHVKFWYLDASKERRVNGTVPLIGRSGLLGEQRNRLFCDVACGRGQMAASTFCLTSSGLLCQFNEKRLLDSWIDLKTSAGSCLAVSEQLVFCGCTDGTVRVFDPRTLDYITTLPRPHCLGVDVAKGIEPGHLFSWHPEAVYPDTVALTYDPVTCWLTCVYSDHSVYVWDVRDVRKVGKVNSALYHSACVWSVETYPELEDSSSGCLPPGSFLTCSSDNTIRLWHCDTGPPRPHLTGYHRNLYSHDLLKIVYAGNGVQHLKDGPERGEVNGADSKTGIRVLGISPDGQHLASGDRGGNLSIYSLQFLDEVVKVEAHDSEVLCLEYYSPEPGTTLLASASRDRLIHVLSAESDYSLEQTLDDHSASITAVKFTGALPELRVVSCGADKSIYFRTAEKTSEGLSFSRSHHVVEKATLYDMALDATRTHAAIGCQDRNVRVYDVRSGKLSRCFKGSLSDEGTVLKVQMDPSGMFLATSCSDKNICIFDFYSGECVATVFGHSEIVTGMRFSQDCRHLITVAGDSCVFVWRLDSQMTNSMRKRLAEVRRAGRREGAPKTSAEANFIRRQTYITVPSSQPAQTGEEGETEDDEQEEECLQTPARDTSDPGFVDPVFLQTNGRLPLWAKRLGAVESCAEEPSERLPGSPYQPRGRWAEQSDPQALRSVLATRLQLPLSPSPPREQGPASGEPDPEDTDFQPQSLDSLIGEEEEEVSEGQFVAGFRRPGFPQLSESEETFPADPDLPETSDDILYPANSTALSTVADGDFDVKELCRGGGVRRRPVEHSPDSACCVGSAESQASSQDRHGDDADSLSQASSMGSSGVDEEEEEETSPSPAVTPEQETLLHRHFGTLADDLANEKFDTDLRDLRPSAESIFLNPRLSISARFLSRCQARSRLGAALPPRPFAPNAGISEEEPSDSTLSRERIAPEVRLVCDSAHRADDRPARGPQAGAQPCSREDAEPGASTAAPRRQSLPGPGKEAAPPAAAATRAPWQSYMSTTASSRAKMSRCSSVGENLNCKAAEDQGVPFKGAGTRASSALDLAKENLPPAGHPPVGAGPPPGNHRARAGLRLDLAPAAPAPLPRRHSLDTPRPAALVTPTEMRSLGKEGKSYLDSVEESLQSQAHSPAHSRTSLGPVARLREAPARLQSHADPHTVGSRAPTPVPEPLRTKAETETPTEGSACQEPVNLQACQRVVKELQQALKKAVSLYCQVMAGGAEQQMKSILADAFSAVQTELEAVRGPTQATPSPSRQLQDARTQALLERYSEQLLKMTARKLDCS</sequence>
<evidence type="ECO:0000256" key="1">
    <source>
        <dbReference type="ARBA" id="ARBA00022574"/>
    </source>
</evidence>
<keyword evidence="1 3" id="KW-0853">WD repeat</keyword>
<feature type="compositionally biased region" description="Basic and acidic residues" evidence="4">
    <location>
        <begin position="1135"/>
        <end position="1144"/>
    </location>
</feature>
<evidence type="ECO:0000256" key="4">
    <source>
        <dbReference type="SAM" id="MobiDB-lite"/>
    </source>
</evidence>
<dbReference type="InterPro" id="IPR001680">
    <property type="entry name" value="WD40_rpt"/>
</dbReference>
<feature type="compositionally biased region" description="Polar residues" evidence="4">
    <location>
        <begin position="1317"/>
        <end position="1332"/>
    </location>
</feature>
<dbReference type="EMBL" id="JAAWVO010043183">
    <property type="protein sequence ID" value="MBN3319133.1"/>
    <property type="molecule type" value="Genomic_DNA"/>
</dbReference>
<dbReference type="Proteomes" id="UP000736164">
    <property type="component" value="Unassembled WGS sequence"/>
</dbReference>
<feature type="region of interest" description="Disordered" evidence="4">
    <location>
        <begin position="1097"/>
        <end position="1193"/>
    </location>
</feature>
<dbReference type="InterPro" id="IPR056161">
    <property type="entry name" value="WD40_MABP1-WDR62_1st"/>
</dbReference>
<dbReference type="InterPro" id="IPR011047">
    <property type="entry name" value="Quinoprotein_ADH-like_sf"/>
</dbReference>
<dbReference type="SUPFAM" id="SSF50978">
    <property type="entry name" value="WD40 repeat-like"/>
    <property type="match status" value="1"/>
</dbReference>
<dbReference type="PANTHER" id="PTHR44813">
    <property type="entry name" value="MITOGEN-ACTIVATED PROTEIN KINASE-BINDING PROTEIN 1"/>
    <property type="match status" value="1"/>
</dbReference>